<dbReference type="CDD" id="cd00085">
    <property type="entry name" value="HNHc"/>
    <property type="match status" value="1"/>
</dbReference>
<name>A0A839RT95_9ACTN</name>
<evidence type="ECO:0000313" key="3">
    <source>
        <dbReference type="EMBL" id="MBB3039294.1"/>
    </source>
</evidence>
<feature type="domain" description="DUF222" evidence="2">
    <location>
        <begin position="34"/>
        <end position="310"/>
    </location>
</feature>
<comment type="caution">
    <text evidence="3">The sequence shown here is derived from an EMBL/GenBank/DDBJ whole genome shotgun (WGS) entry which is preliminary data.</text>
</comment>
<reference evidence="3 4" key="1">
    <citation type="submission" date="2020-08" db="EMBL/GenBank/DDBJ databases">
        <title>Sequencing the genomes of 1000 actinobacteria strains.</title>
        <authorList>
            <person name="Klenk H.-P."/>
        </authorList>
    </citation>
    <scope>NUCLEOTIDE SEQUENCE [LARGE SCALE GENOMIC DNA]</scope>
    <source>
        <strain evidence="3 4">DSM 45258</strain>
    </source>
</reference>
<dbReference type="Pfam" id="PF02720">
    <property type="entry name" value="DUF222"/>
    <property type="match status" value="1"/>
</dbReference>
<sequence length="501" mass="54276">MFDLLVGVLDGAGVQDFGELDDAGVIAVAAVWHRLESVVAERKYAAAAELLRRYLARDDEHGGWVVDAYTQAEAEIGAALGISRRAAGDVVNFGDTLATRLPRFRGAIAAGLITVYQARQVEVATRNVTETAIGTVEEQILARVLARGGTATGRRLRDLADRVITAVDPDGIRVRRQRAQDERYVEVSAAEDGMVHVLASLRADEGRFLDARVTEMAKEVCAQDPRPFPVRRADALTALVHGEPRLVCRCGSTDCTQRGELPARRKPVVHVILTDTALTGQDHDTPAYLDGYGIIDSALAREIAARAVIRPLTPSQTQPAVPADPPVLSDPGASEPACQDDAALTYRPNRQVADQARAEHGTCQWPHCDRVAWECDLDHHDPFNHADPKAGGRTVTANLGPLCRGHHRIKTFCGWTFTPGSHGTMVLHAPSGLTYTLYKSGPVELLTGTPPTFPAPHTAPAQLARKTRTRTQHRAARVRTERGINHATRGHTTTTGTEPPF</sequence>
<dbReference type="Proteomes" id="UP000567922">
    <property type="component" value="Unassembled WGS sequence"/>
</dbReference>
<dbReference type="InterPro" id="IPR003870">
    <property type="entry name" value="DUF222"/>
</dbReference>
<keyword evidence="4" id="KW-1185">Reference proteome</keyword>
<accession>A0A839RT95</accession>
<organism evidence="3 4">
    <name type="scientific">Hoyosella altamirensis</name>
    <dbReference type="NCBI Taxonomy" id="616997"/>
    <lineage>
        <taxon>Bacteria</taxon>
        <taxon>Bacillati</taxon>
        <taxon>Actinomycetota</taxon>
        <taxon>Actinomycetes</taxon>
        <taxon>Mycobacteriales</taxon>
        <taxon>Hoyosellaceae</taxon>
        <taxon>Hoyosella</taxon>
    </lineage>
</organism>
<feature type="region of interest" description="Disordered" evidence="1">
    <location>
        <begin position="315"/>
        <end position="335"/>
    </location>
</feature>
<protein>
    <recommendedName>
        <fullName evidence="2">DUF222 domain-containing protein</fullName>
    </recommendedName>
</protein>
<dbReference type="AlphaFoldDB" id="A0A839RT95"/>
<dbReference type="RefSeq" id="WP_183377603.1">
    <property type="nucleotide sequence ID" value="NZ_JACHWS010000003.1"/>
</dbReference>
<evidence type="ECO:0000256" key="1">
    <source>
        <dbReference type="SAM" id="MobiDB-lite"/>
    </source>
</evidence>
<dbReference type="InterPro" id="IPR003615">
    <property type="entry name" value="HNH_nuc"/>
</dbReference>
<proteinExistence type="predicted"/>
<dbReference type="EMBL" id="JACHWS010000003">
    <property type="protein sequence ID" value="MBB3039294.1"/>
    <property type="molecule type" value="Genomic_DNA"/>
</dbReference>
<evidence type="ECO:0000313" key="4">
    <source>
        <dbReference type="Proteomes" id="UP000567922"/>
    </source>
</evidence>
<evidence type="ECO:0000259" key="2">
    <source>
        <dbReference type="Pfam" id="PF02720"/>
    </source>
</evidence>
<gene>
    <name evidence="3" type="ORF">FHU29_003763</name>
</gene>